<evidence type="ECO:0000256" key="8">
    <source>
        <dbReference type="ARBA" id="ARBA00022737"/>
    </source>
</evidence>
<keyword evidence="7" id="KW-0963">Cytoplasm</keyword>
<dbReference type="STRING" id="1676925.ENSPKIP00000021990"/>
<dbReference type="PROSITE" id="PS51377">
    <property type="entry name" value="KIND"/>
    <property type="match status" value="1"/>
</dbReference>
<dbReference type="GO" id="GO:0051639">
    <property type="term" value="P:actin filament network formation"/>
    <property type="evidence" value="ECO:0007669"/>
    <property type="project" value="TreeGrafter"/>
</dbReference>
<evidence type="ECO:0000313" key="15">
    <source>
        <dbReference type="Ensembl" id="ENSPKIP00000021990.1"/>
    </source>
</evidence>
<evidence type="ECO:0000256" key="13">
    <source>
        <dbReference type="ARBA" id="ARBA00023329"/>
    </source>
</evidence>
<dbReference type="GO" id="GO:0003779">
    <property type="term" value="F:actin binding"/>
    <property type="evidence" value="ECO:0007669"/>
    <property type="project" value="UniProtKB-KW"/>
</dbReference>
<dbReference type="AlphaFoldDB" id="A0A3B3RVV2"/>
<evidence type="ECO:0000256" key="1">
    <source>
        <dbReference type="ARBA" id="ARBA00004180"/>
    </source>
</evidence>
<keyword evidence="12" id="KW-0206">Cytoskeleton</keyword>
<dbReference type="GO" id="GO:0030659">
    <property type="term" value="C:cytoplasmic vesicle membrane"/>
    <property type="evidence" value="ECO:0007669"/>
    <property type="project" value="UniProtKB-SubCell"/>
</dbReference>
<evidence type="ECO:0000256" key="12">
    <source>
        <dbReference type="ARBA" id="ARBA00023212"/>
    </source>
</evidence>
<keyword evidence="6" id="KW-1003">Cell membrane</keyword>
<dbReference type="GO" id="GO:0040038">
    <property type="term" value="P:polar body extrusion after meiotic divisions"/>
    <property type="evidence" value="ECO:0007669"/>
    <property type="project" value="TreeGrafter"/>
</dbReference>
<evidence type="ECO:0000256" key="11">
    <source>
        <dbReference type="ARBA" id="ARBA00023203"/>
    </source>
</evidence>
<dbReference type="GO" id="GO:0015031">
    <property type="term" value="P:protein transport"/>
    <property type="evidence" value="ECO:0007669"/>
    <property type="project" value="UniProtKB-KW"/>
</dbReference>
<protein>
    <recommendedName>
        <fullName evidence="14">KIND domain-containing protein</fullName>
    </recommendedName>
</protein>
<evidence type="ECO:0000313" key="16">
    <source>
        <dbReference type="Proteomes" id="UP000261540"/>
    </source>
</evidence>
<dbReference type="PANTHER" id="PTHR21345">
    <property type="entry name" value="SPIRE"/>
    <property type="match status" value="1"/>
</dbReference>
<reference evidence="15" key="1">
    <citation type="submission" date="2025-08" db="UniProtKB">
        <authorList>
            <consortium name="Ensembl"/>
        </authorList>
    </citation>
    <scope>IDENTIFICATION</scope>
</reference>
<dbReference type="GO" id="GO:0005886">
    <property type="term" value="C:plasma membrane"/>
    <property type="evidence" value="ECO:0007669"/>
    <property type="project" value="UniProtKB-SubCell"/>
</dbReference>
<evidence type="ECO:0000256" key="6">
    <source>
        <dbReference type="ARBA" id="ARBA00022475"/>
    </source>
</evidence>
<evidence type="ECO:0000256" key="3">
    <source>
        <dbReference type="ARBA" id="ARBA00004413"/>
    </source>
</evidence>
<dbReference type="GO" id="GO:0036089">
    <property type="term" value="P:cleavage furrow formation"/>
    <property type="evidence" value="ECO:0007669"/>
    <property type="project" value="TreeGrafter"/>
</dbReference>
<dbReference type="GO" id="GO:0008017">
    <property type="term" value="F:microtubule binding"/>
    <property type="evidence" value="ECO:0007669"/>
    <property type="project" value="TreeGrafter"/>
</dbReference>
<dbReference type="Proteomes" id="UP000261540">
    <property type="component" value="Unplaced"/>
</dbReference>
<dbReference type="Ensembl" id="ENSPKIT00000002642.1">
    <property type="protein sequence ID" value="ENSPKIP00000021990.1"/>
    <property type="gene ID" value="ENSPKIG00000006184.1"/>
</dbReference>
<dbReference type="GO" id="GO:0030041">
    <property type="term" value="P:actin filament polymerization"/>
    <property type="evidence" value="ECO:0007669"/>
    <property type="project" value="TreeGrafter"/>
</dbReference>
<keyword evidence="8" id="KW-0677">Repeat</keyword>
<dbReference type="Pfam" id="PF16474">
    <property type="entry name" value="KIND"/>
    <property type="match status" value="1"/>
</dbReference>
<dbReference type="GO" id="GO:0048193">
    <property type="term" value="P:Golgi vesicle transport"/>
    <property type="evidence" value="ECO:0007669"/>
    <property type="project" value="TreeGrafter"/>
</dbReference>
<accession>A0A3B3RVV2</accession>
<feature type="domain" description="KIND" evidence="14">
    <location>
        <begin position="32"/>
        <end position="109"/>
    </location>
</feature>
<evidence type="ECO:0000256" key="4">
    <source>
        <dbReference type="ARBA" id="ARBA00010956"/>
    </source>
</evidence>
<dbReference type="InterPro" id="IPR029901">
    <property type="entry name" value="Spire"/>
</dbReference>
<comment type="subcellular location">
    <subcellularLocation>
        <location evidence="3">Cell membrane</location>
        <topology evidence="3">Peripheral membrane protein</topology>
        <orientation evidence="3">Cytoplasmic side</orientation>
    </subcellularLocation>
    <subcellularLocation>
        <location evidence="2">Cytoplasm</location>
        <location evidence="2">Cytoskeleton</location>
    </subcellularLocation>
    <subcellularLocation>
        <location evidence="1">Cytoplasmic vesicle membrane</location>
        <topology evidence="1">Peripheral membrane protein</topology>
        <orientation evidence="1">Cytoplasmic side</orientation>
    </subcellularLocation>
</comment>
<dbReference type="Gene3D" id="1.10.510.10">
    <property type="entry name" value="Transferase(Phosphotransferase) domain 1"/>
    <property type="match status" value="1"/>
</dbReference>
<keyword evidence="11" id="KW-0009">Actin-binding</keyword>
<name>A0A3B3RVV2_9TELE</name>
<evidence type="ECO:0000256" key="2">
    <source>
        <dbReference type="ARBA" id="ARBA00004245"/>
    </source>
</evidence>
<evidence type="ECO:0000256" key="5">
    <source>
        <dbReference type="ARBA" id="ARBA00022448"/>
    </source>
</evidence>
<evidence type="ECO:0000259" key="14">
    <source>
        <dbReference type="PROSITE" id="PS51377"/>
    </source>
</evidence>
<evidence type="ECO:0000256" key="9">
    <source>
        <dbReference type="ARBA" id="ARBA00022927"/>
    </source>
</evidence>
<keyword evidence="16" id="KW-1185">Reference proteome</keyword>
<dbReference type="GO" id="GO:0045010">
    <property type="term" value="P:actin nucleation"/>
    <property type="evidence" value="ECO:0007669"/>
    <property type="project" value="InterPro"/>
</dbReference>
<proteinExistence type="inferred from homology"/>
<evidence type="ECO:0000256" key="10">
    <source>
        <dbReference type="ARBA" id="ARBA00023136"/>
    </source>
</evidence>
<keyword evidence="9" id="KW-0653">Protein transport</keyword>
<comment type="similarity">
    <text evidence="4">Belongs to the spire family.</text>
</comment>
<reference evidence="15" key="2">
    <citation type="submission" date="2025-09" db="UniProtKB">
        <authorList>
            <consortium name="Ensembl"/>
        </authorList>
    </citation>
    <scope>IDENTIFICATION</scope>
</reference>
<dbReference type="GO" id="GO:0005938">
    <property type="term" value="C:cell cortex"/>
    <property type="evidence" value="ECO:0007669"/>
    <property type="project" value="TreeGrafter"/>
</dbReference>
<dbReference type="GeneTree" id="ENSGT00970000197399"/>
<keyword evidence="10" id="KW-0472">Membrane</keyword>
<evidence type="ECO:0000256" key="7">
    <source>
        <dbReference type="ARBA" id="ARBA00022490"/>
    </source>
</evidence>
<organism evidence="15 16">
    <name type="scientific">Paramormyrops kingsleyae</name>
    <dbReference type="NCBI Taxonomy" id="1676925"/>
    <lineage>
        <taxon>Eukaryota</taxon>
        <taxon>Metazoa</taxon>
        <taxon>Chordata</taxon>
        <taxon>Craniata</taxon>
        <taxon>Vertebrata</taxon>
        <taxon>Euteleostomi</taxon>
        <taxon>Actinopterygii</taxon>
        <taxon>Neopterygii</taxon>
        <taxon>Teleostei</taxon>
        <taxon>Osteoglossocephala</taxon>
        <taxon>Osteoglossomorpha</taxon>
        <taxon>Osteoglossiformes</taxon>
        <taxon>Mormyridae</taxon>
        <taxon>Paramormyrops</taxon>
    </lineage>
</organism>
<dbReference type="PANTHER" id="PTHR21345:SF9">
    <property type="entry name" value="KIND DOMAIN-CONTAINING PROTEIN"/>
    <property type="match status" value="1"/>
</dbReference>
<sequence>MAGKGLLKALQLSSHALEQVEGRVSLPGVSLISLHDILELQDQPVSEEQAWALCYQLSVLLSDGGVYGPRKALRLRDTDGILLTGDGSVRLKVNEAGAFIFFKTSLNAD</sequence>
<dbReference type="GO" id="GO:0005856">
    <property type="term" value="C:cytoskeleton"/>
    <property type="evidence" value="ECO:0007669"/>
    <property type="project" value="UniProtKB-SubCell"/>
</dbReference>
<keyword evidence="5" id="KW-0813">Transport</keyword>
<dbReference type="GO" id="GO:0051295">
    <property type="term" value="P:establishment of meiotic spindle localization"/>
    <property type="evidence" value="ECO:0007669"/>
    <property type="project" value="TreeGrafter"/>
</dbReference>
<dbReference type="InterPro" id="IPR011019">
    <property type="entry name" value="KIND_dom"/>
</dbReference>
<keyword evidence="13" id="KW-0968">Cytoplasmic vesicle</keyword>